<keyword evidence="1" id="KW-0812">Transmembrane</keyword>
<sequence length="152" mass="15543">MAVGASLVPWVLLATTKSGGSYLPLPLARLASSFPGISKRDFIALDVFVIGALPLLTGVVATAGSHIPVGAVSGLFGVLTLLHLVPVLSALPVTIPPADATPDTLAGSQPDFYFGTHPEGGFWALAPIAYAVSTAALLIAARWEGRGVTRDD</sequence>
<keyword evidence="1" id="KW-1133">Transmembrane helix</keyword>
<reference evidence="2 3" key="1">
    <citation type="submission" date="2021-01" db="EMBL/GenBank/DDBJ databases">
        <title>Whole genome shotgun sequence of Planobispora siamensis NBRC 107568.</title>
        <authorList>
            <person name="Komaki H."/>
            <person name="Tamura T."/>
        </authorList>
    </citation>
    <scope>NUCLEOTIDE SEQUENCE [LARGE SCALE GENOMIC DNA]</scope>
    <source>
        <strain evidence="2 3">NBRC 107568</strain>
    </source>
</reference>
<dbReference type="Proteomes" id="UP000619788">
    <property type="component" value="Unassembled WGS sequence"/>
</dbReference>
<organism evidence="2 3">
    <name type="scientific">Planobispora siamensis</name>
    <dbReference type="NCBI Taxonomy" id="936338"/>
    <lineage>
        <taxon>Bacteria</taxon>
        <taxon>Bacillati</taxon>
        <taxon>Actinomycetota</taxon>
        <taxon>Actinomycetes</taxon>
        <taxon>Streptosporangiales</taxon>
        <taxon>Streptosporangiaceae</taxon>
        <taxon>Planobispora</taxon>
    </lineage>
</organism>
<evidence type="ECO:0000313" key="2">
    <source>
        <dbReference type="EMBL" id="GIH90648.1"/>
    </source>
</evidence>
<evidence type="ECO:0000256" key="1">
    <source>
        <dbReference type="SAM" id="Phobius"/>
    </source>
</evidence>
<feature type="transmembrane region" description="Helical" evidence="1">
    <location>
        <begin position="122"/>
        <end position="141"/>
    </location>
</feature>
<evidence type="ECO:0000313" key="3">
    <source>
        <dbReference type="Proteomes" id="UP000619788"/>
    </source>
</evidence>
<name>A0A8J3WIK0_9ACTN</name>
<feature type="transmembrane region" description="Helical" evidence="1">
    <location>
        <begin position="42"/>
        <end position="63"/>
    </location>
</feature>
<feature type="transmembrane region" description="Helical" evidence="1">
    <location>
        <begin position="75"/>
        <end position="95"/>
    </location>
</feature>
<dbReference type="AlphaFoldDB" id="A0A8J3WIK0"/>
<dbReference type="EMBL" id="BOOJ01000012">
    <property type="protein sequence ID" value="GIH90648.1"/>
    <property type="molecule type" value="Genomic_DNA"/>
</dbReference>
<accession>A0A8J3WIK0</accession>
<keyword evidence="1" id="KW-0472">Membrane</keyword>
<comment type="caution">
    <text evidence="2">The sequence shown here is derived from an EMBL/GenBank/DDBJ whole genome shotgun (WGS) entry which is preliminary data.</text>
</comment>
<keyword evidence="3" id="KW-1185">Reference proteome</keyword>
<gene>
    <name evidence="2" type="ORF">Psi01_12780</name>
</gene>
<proteinExistence type="predicted"/>
<protein>
    <submittedName>
        <fullName evidence="2">Uncharacterized protein</fullName>
    </submittedName>
</protein>